<keyword evidence="2" id="KW-1185">Reference proteome</keyword>
<dbReference type="AlphaFoldDB" id="A0AAD8HKU8"/>
<protein>
    <submittedName>
        <fullName evidence="1">Uncharacterized protein</fullName>
    </submittedName>
</protein>
<dbReference type="Gene3D" id="3.80.10.10">
    <property type="entry name" value="Ribonuclease Inhibitor"/>
    <property type="match status" value="1"/>
</dbReference>
<dbReference type="SUPFAM" id="SSF52047">
    <property type="entry name" value="RNI-like"/>
    <property type="match status" value="1"/>
</dbReference>
<comment type="caution">
    <text evidence="1">The sequence shown here is derived from an EMBL/GenBank/DDBJ whole genome shotgun (WGS) entry which is preliminary data.</text>
</comment>
<reference evidence="1" key="2">
    <citation type="submission" date="2023-05" db="EMBL/GenBank/DDBJ databases">
        <authorList>
            <person name="Schelkunov M.I."/>
        </authorList>
    </citation>
    <scope>NUCLEOTIDE SEQUENCE</scope>
    <source>
        <strain evidence="1">Hsosn_3</strain>
        <tissue evidence="1">Leaf</tissue>
    </source>
</reference>
<evidence type="ECO:0000313" key="2">
    <source>
        <dbReference type="Proteomes" id="UP001237642"/>
    </source>
</evidence>
<name>A0AAD8HKU8_9APIA</name>
<gene>
    <name evidence="1" type="ORF">POM88_034144</name>
</gene>
<dbReference type="EMBL" id="JAUIZM010000008">
    <property type="protein sequence ID" value="KAK1368052.1"/>
    <property type="molecule type" value="Genomic_DNA"/>
</dbReference>
<reference evidence="1" key="1">
    <citation type="submission" date="2023-02" db="EMBL/GenBank/DDBJ databases">
        <title>Genome of toxic invasive species Heracleum sosnowskyi carries increased number of genes despite the absence of recent whole-genome duplications.</title>
        <authorList>
            <person name="Schelkunov M."/>
            <person name="Shtratnikova V."/>
            <person name="Makarenko M."/>
            <person name="Klepikova A."/>
            <person name="Omelchenko D."/>
            <person name="Novikova G."/>
            <person name="Obukhova E."/>
            <person name="Bogdanov V."/>
            <person name="Penin A."/>
            <person name="Logacheva M."/>
        </authorList>
    </citation>
    <scope>NUCLEOTIDE SEQUENCE</scope>
    <source>
        <strain evidence="1">Hsosn_3</strain>
        <tissue evidence="1">Leaf</tissue>
    </source>
</reference>
<evidence type="ECO:0000313" key="1">
    <source>
        <dbReference type="EMBL" id="KAK1368052.1"/>
    </source>
</evidence>
<dbReference type="Proteomes" id="UP001237642">
    <property type="component" value="Unassembled WGS sequence"/>
</dbReference>
<dbReference type="InterPro" id="IPR032675">
    <property type="entry name" value="LRR_dom_sf"/>
</dbReference>
<proteinExistence type="predicted"/>
<sequence length="174" mass="20397">MVPDMTKMDSLKVFEADQIDFSNSRYTAHENESWREFITGWVSKLRINPQLSLTSLPCNITRLSLVNCNLHDNAFPKDFGVAGLLKYLDLIYNPIRFLPDCFKRLKRHKILELKECIQLQTLEDLPDIKWFEVMGCRILEKITFKRCTYWKSFVYPVRGLSPMAVEPIEVAHIP</sequence>
<accession>A0AAD8HKU8</accession>
<organism evidence="1 2">
    <name type="scientific">Heracleum sosnowskyi</name>
    <dbReference type="NCBI Taxonomy" id="360622"/>
    <lineage>
        <taxon>Eukaryota</taxon>
        <taxon>Viridiplantae</taxon>
        <taxon>Streptophyta</taxon>
        <taxon>Embryophyta</taxon>
        <taxon>Tracheophyta</taxon>
        <taxon>Spermatophyta</taxon>
        <taxon>Magnoliopsida</taxon>
        <taxon>eudicotyledons</taxon>
        <taxon>Gunneridae</taxon>
        <taxon>Pentapetalae</taxon>
        <taxon>asterids</taxon>
        <taxon>campanulids</taxon>
        <taxon>Apiales</taxon>
        <taxon>Apiaceae</taxon>
        <taxon>Apioideae</taxon>
        <taxon>apioid superclade</taxon>
        <taxon>Tordylieae</taxon>
        <taxon>Tordyliinae</taxon>
        <taxon>Heracleum</taxon>
    </lineage>
</organism>